<feature type="transmembrane region" description="Helical" evidence="1">
    <location>
        <begin position="432"/>
        <end position="450"/>
    </location>
</feature>
<feature type="transmembrane region" description="Helical" evidence="1">
    <location>
        <begin position="236"/>
        <end position="253"/>
    </location>
</feature>
<feature type="transmembrane region" description="Helical" evidence="1">
    <location>
        <begin position="365"/>
        <end position="383"/>
    </location>
</feature>
<feature type="transmembrane region" description="Helical" evidence="1">
    <location>
        <begin position="164"/>
        <end position="185"/>
    </location>
</feature>
<keyword evidence="1" id="KW-1133">Transmembrane helix</keyword>
<reference evidence="4 5" key="1">
    <citation type="submission" date="2015-09" db="EMBL/GenBank/DDBJ databases">
        <authorList>
            <consortium name="Pathogen Informatics"/>
        </authorList>
    </citation>
    <scope>NUCLEOTIDE SEQUENCE [LARGE SCALE GENOMIC DNA]</scope>
    <source>
        <strain evidence="4 5">2789STDY5834876</strain>
    </source>
</reference>
<feature type="transmembrane region" description="Helical" evidence="1">
    <location>
        <begin position="191"/>
        <end position="207"/>
    </location>
</feature>
<feature type="domain" description="DUF7654" evidence="2">
    <location>
        <begin position="509"/>
        <end position="654"/>
    </location>
</feature>
<evidence type="ECO:0000259" key="2">
    <source>
        <dbReference type="Pfam" id="PF24672"/>
    </source>
</evidence>
<accession>A0A174DUI0</accession>
<evidence type="ECO:0000313" key="4">
    <source>
        <dbReference type="EMBL" id="CUO27725.1"/>
    </source>
</evidence>
<gene>
    <name evidence="4" type="ORF">ERS852491_01747</name>
</gene>
<dbReference type="Proteomes" id="UP000095544">
    <property type="component" value="Unassembled WGS sequence"/>
</dbReference>
<organism evidence="4 5">
    <name type="scientific">Faecalicatena contorta</name>
    <dbReference type="NCBI Taxonomy" id="39482"/>
    <lineage>
        <taxon>Bacteria</taxon>
        <taxon>Bacillati</taxon>
        <taxon>Bacillota</taxon>
        <taxon>Clostridia</taxon>
        <taxon>Lachnospirales</taxon>
        <taxon>Lachnospiraceae</taxon>
        <taxon>Faecalicatena</taxon>
    </lineage>
</organism>
<feature type="transmembrane region" description="Helical" evidence="1">
    <location>
        <begin position="265"/>
        <end position="286"/>
    </location>
</feature>
<dbReference type="STRING" id="39482.ERS852491_01747"/>
<dbReference type="InterPro" id="IPR056071">
    <property type="entry name" value="DUF7654"/>
</dbReference>
<dbReference type="OrthoDB" id="909787at2"/>
<feature type="transmembrane region" description="Helical" evidence="1">
    <location>
        <begin position="214"/>
        <end position="230"/>
    </location>
</feature>
<proteinExistence type="predicted"/>
<dbReference type="AlphaFoldDB" id="A0A174DUI0"/>
<feature type="transmembrane region" description="Helical" evidence="1">
    <location>
        <begin position="483"/>
        <end position="504"/>
    </location>
</feature>
<dbReference type="Pfam" id="PF24672">
    <property type="entry name" value="DUF7654"/>
    <property type="match status" value="1"/>
</dbReference>
<keyword evidence="1" id="KW-0472">Membrane</keyword>
<dbReference type="Pfam" id="PF24677">
    <property type="entry name" value="DUF7657"/>
    <property type="match status" value="1"/>
</dbReference>
<feature type="transmembrane region" description="Helical" evidence="1">
    <location>
        <begin position="339"/>
        <end position="359"/>
    </location>
</feature>
<feature type="domain" description="DUF7657" evidence="3">
    <location>
        <begin position="17"/>
        <end position="420"/>
    </location>
</feature>
<feature type="transmembrane region" description="Helical" evidence="1">
    <location>
        <begin position="459"/>
        <end position="477"/>
    </location>
</feature>
<dbReference type="EMBL" id="CYZU01000013">
    <property type="protein sequence ID" value="CUO27725.1"/>
    <property type="molecule type" value="Genomic_DNA"/>
</dbReference>
<evidence type="ECO:0000259" key="3">
    <source>
        <dbReference type="Pfam" id="PF24677"/>
    </source>
</evidence>
<feature type="transmembrane region" description="Helical" evidence="1">
    <location>
        <begin position="403"/>
        <end position="420"/>
    </location>
</feature>
<dbReference type="RefSeq" id="WP_050640783.1">
    <property type="nucleotide sequence ID" value="NZ_CABKUE010000008.1"/>
</dbReference>
<dbReference type="InterPro" id="IPR056074">
    <property type="entry name" value="DUF7657"/>
</dbReference>
<feature type="transmembrane region" description="Helical" evidence="1">
    <location>
        <begin position="20"/>
        <end position="45"/>
    </location>
</feature>
<keyword evidence="1" id="KW-0812">Transmembrane</keyword>
<feature type="transmembrane region" description="Helical" evidence="1">
    <location>
        <begin position="306"/>
        <end position="327"/>
    </location>
</feature>
<sequence>MKNLKEKGYFAERLYQLRYLVAAVILLCSVLFEISGSSIGFWSVLLDGTYESSAQDNSGDLLGTSRSIRTDEWAVSTPMAFSQEYNHTGKYPYFSETIRGDSTDAFIVYGQPVKSWEVIFRPFQIGYLFLGPSRGLAFFWCARMLALFLVSLEFGMYLTKKKKLLSLTYVLLVCCSPVVAWWFAINGLVEMLVFGQLAVLMFVRWMHTEFLWKKLLLSAGIAWCGIAYILVFYPSWQIPLGYAYLFLLIGIILRERRNVTWKKGSVILSAVVLLMLMTGALGAIFLKSADTIELVLNTSYPGSRSFVGGASLLRMFSWAGGLFFPYIDPGLGISNVCEEAQFFSFFPLGIILGIIQIVRSKKKDPLLITMTAGTCFLALYCAFPWPSLLAKATLLSMCQGRRVLVGVGFLSIVLLVYLISESIVNYKSKTAVTISSVIGAGLAGICFIYYTQFMGKKKALVLLAVIAAGAVLIFAAMKWKRYAGLACYALMISLVCGIAVNPVHQGADSIYSSKLTMAIKEQTEADQGKGLWMVEGLGFPYLNLPITVGAPTINTTNVYPDLERWEQFDTEKKDFSKYNRYAHIIINIVDETSQEPVFFNPYDDQLVVNLQPDQLKVLQVKHIMTDKDLSGLSSEEIQFNETEKIGRYYLYQVEY</sequence>
<evidence type="ECO:0000256" key="1">
    <source>
        <dbReference type="SAM" id="Phobius"/>
    </source>
</evidence>
<name>A0A174DUI0_9FIRM</name>
<feature type="transmembrane region" description="Helical" evidence="1">
    <location>
        <begin position="137"/>
        <end position="157"/>
    </location>
</feature>
<protein>
    <submittedName>
        <fullName evidence="4">Uncharacterized protein</fullName>
    </submittedName>
</protein>
<evidence type="ECO:0000313" key="5">
    <source>
        <dbReference type="Proteomes" id="UP000095544"/>
    </source>
</evidence>